<evidence type="ECO:0000256" key="10">
    <source>
        <dbReference type="PIRSR" id="PIRSR605002-1"/>
    </source>
</evidence>
<dbReference type="GeneID" id="5479141"/>
<feature type="active site" description="Proton donor/acceptor" evidence="10">
    <location>
        <position position="11"/>
    </location>
</feature>
<dbReference type="PANTHER" id="PTHR10466">
    <property type="entry name" value="PHOSPHOMANNOMUTASE"/>
    <property type="match status" value="1"/>
</dbReference>
<dbReference type="KEGG" id="bbo:BBOV_IV009850"/>
<comment type="function">
    <text evidence="13">Involved in the synthesis of the GDP-mannose and dolichol-phosphate-mannose required for a number of critical mannosyl transfer reactions.</text>
</comment>
<dbReference type="InterPro" id="IPR043169">
    <property type="entry name" value="PMM_cap"/>
</dbReference>
<dbReference type="PANTHER" id="PTHR10466:SF0">
    <property type="entry name" value="PHOSPHOMANNOMUTASE"/>
    <property type="match status" value="1"/>
</dbReference>
<feature type="binding site" evidence="12">
    <location>
        <position position="219"/>
    </location>
    <ligand>
        <name>Mg(2+)</name>
        <dbReference type="ChEBI" id="CHEBI:18420"/>
        <label>1</label>
    </ligand>
</feature>
<dbReference type="EC" id="5.4.2.8" evidence="5 13"/>
<evidence type="ECO:0000313" key="14">
    <source>
        <dbReference type="EMBL" id="EDO07339.1"/>
    </source>
</evidence>
<evidence type="ECO:0000256" key="8">
    <source>
        <dbReference type="ARBA" id="ARBA00022842"/>
    </source>
</evidence>
<dbReference type="InParanoid" id="A7AS20"/>
<comment type="cofactor">
    <cofactor evidence="12">
        <name>Mg(2+)</name>
        <dbReference type="ChEBI" id="CHEBI:18420"/>
    </cofactor>
</comment>
<dbReference type="NCBIfam" id="TIGR01484">
    <property type="entry name" value="HAD-SF-IIB"/>
    <property type="match status" value="1"/>
</dbReference>
<dbReference type="FunCoup" id="A7AS20">
    <property type="interactions" value="202"/>
</dbReference>
<evidence type="ECO:0000313" key="15">
    <source>
        <dbReference type="Proteomes" id="UP000002173"/>
    </source>
</evidence>
<evidence type="ECO:0000256" key="4">
    <source>
        <dbReference type="ARBA" id="ARBA00011738"/>
    </source>
</evidence>
<evidence type="ECO:0000256" key="12">
    <source>
        <dbReference type="PIRSR" id="PIRSR605002-3"/>
    </source>
</evidence>
<dbReference type="SFLD" id="SFLDS00003">
    <property type="entry name" value="Haloacid_Dehalogenase"/>
    <property type="match status" value="1"/>
</dbReference>
<feature type="active site" description="Nucleophile" evidence="10">
    <location>
        <position position="9"/>
    </location>
</feature>
<dbReference type="FunFam" id="3.30.1240.20:FF:000001">
    <property type="entry name" value="Phosphomannomutase"/>
    <property type="match status" value="1"/>
</dbReference>
<dbReference type="UniPathway" id="UPA00126">
    <property type="reaction ID" value="UER00424"/>
</dbReference>
<comment type="caution">
    <text evidence="14">The sequence shown here is derived from an EMBL/GenBank/DDBJ whole genome shotgun (WGS) entry which is preliminary data.</text>
</comment>
<dbReference type="InterPro" id="IPR036412">
    <property type="entry name" value="HAD-like_sf"/>
</dbReference>
<feature type="binding site" evidence="11">
    <location>
        <position position="132"/>
    </location>
    <ligand>
        <name>alpha-D-mannose 1-phosphate</name>
        <dbReference type="ChEBI" id="CHEBI:58409"/>
    </ligand>
</feature>
<dbReference type="InterPro" id="IPR005002">
    <property type="entry name" value="PMM"/>
</dbReference>
<feature type="binding site" evidence="12">
    <location>
        <position position="11"/>
    </location>
    <ligand>
        <name>Mg(2+)</name>
        <dbReference type="ChEBI" id="CHEBI:18420"/>
        <label>1</label>
    </ligand>
</feature>
<dbReference type="GO" id="GO:0009298">
    <property type="term" value="P:GDP-mannose biosynthetic process"/>
    <property type="evidence" value="ECO:0007669"/>
    <property type="project" value="UniProtKB-UniPathway"/>
</dbReference>
<evidence type="ECO:0000256" key="5">
    <source>
        <dbReference type="ARBA" id="ARBA00012730"/>
    </source>
</evidence>
<reference evidence="15" key="3">
    <citation type="journal article" date="2021" name="Int. J. Parasitol.">
        <title>Comparative analysis of gene expression between Babesia bovis blood stages and kinetes allowed by improved genome annotation.</title>
        <authorList>
            <person name="Ueti M.W."/>
            <person name="Johnson W.C."/>
            <person name="Kappmeyer L.S."/>
            <person name="Herndon D.R."/>
            <person name="Mousel M.R."/>
            <person name="Reif K.E."/>
            <person name="Taus N.S."/>
            <person name="Ifeonu O.O."/>
            <person name="Silva J.C."/>
            <person name="Suarez C.E."/>
            <person name="Brayton K.A."/>
        </authorList>
    </citation>
    <scope>NUCLEOTIDE SEQUENCE [LARGE SCALE GENOMIC DNA]</scope>
</reference>
<dbReference type="EMBL" id="AAXT01000002">
    <property type="protein sequence ID" value="EDO07339.1"/>
    <property type="molecule type" value="Genomic_DNA"/>
</dbReference>
<keyword evidence="9 13" id="KW-0413">Isomerase</keyword>
<comment type="subunit">
    <text evidence="4 13">Homodimer.</text>
</comment>
<comment type="catalytic activity">
    <reaction evidence="13">
        <text>alpha-D-mannose 1-phosphate = D-mannose 6-phosphate</text>
        <dbReference type="Rhea" id="RHEA:11140"/>
        <dbReference type="ChEBI" id="CHEBI:58409"/>
        <dbReference type="ChEBI" id="CHEBI:58735"/>
        <dbReference type="EC" id="5.4.2.8"/>
    </reaction>
</comment>
<dbReference type="VEuPathDB" id="PiroplasmaDB:BBOV_IV009850"/>
<evidence type="ECO:0000256" key="9">
    <source>
        <dbReference type="ARBA" id="ARBA00023235"/>
    </source>
</evidence>
<dbReference type="Gene3D" id="3.40.50.1000">
    <property type="entry name" value="HAD superfamily/HAD-like"/>
    <property type="match status" value="1"/>
</dbReference>
<accession>A7AS20</accession>
<dbReference type="Proteomes" id="UP000002173">
    <property type="component" value="Unassembled WGS sequence"/>
</dbReference>
<dbReference type="InterPro" id="IPR023214">
    <property type="entry name" value="HAD_sf"/>
</dbReference>
<reference evidence="15" key="2">
    <citation type="journal article" date="2020" name="Data Brief">
        <title>Transcriptome dataset of Babesia bovis life stages within vertebrate and invertebrate hosts.</title>
        <authorList>
            <person name="Ueti M.W."/>
            <person name="Johnson W.C."/>
            <person name="Kappmeyer L.S."/>
            <person name="Herndon D.R."/>
            <person name="Mousel M.R."/>
            <person name="Reif K.E."/>
            <person name="Taus N.S."/>
            <person name="Ifeonu O.O."/>
            <person name="Silva J.C."/>
            <person name="Suarez C.E."/>
            <person name="Brayton K.A."/>
        </authorList>
    </citation>
    <scope>NUCLEOTIDE SEQUENCE [LARGE SCALE GENOMIC DNA]</scope>
</reference>
<dbReference type="Gene3D" id="3.30.1240.20">
    <property type="match status" value="1"/>
</dbReference>
<feature type="binding site" evidence="11">
    <location>
        <position position="139"/>
    </location>
    <ligand>
        <name>alpha-D-mannose 1-phosphate</name>
        <dbReference type="ChEBI" id="CHEBI:58409"/>
    </ligand>
</feature>
<dbReference type="RefSeq" id="XP_001610907.1">
    <property type="nucleotide sequence ID" value="XM_001610857.1"/>
</dbReference>
<keyword evidence="7 12" id="KW-0479">Metal-binding</keyword>
<feature type="binding site" evidence="12">
    <location>
        <position position="207"/>
    </location>
    <ligand>
        <name>Mg(2+)</name>
        <dbReference type="ChEBI" id="CHEBI:18420"/>
        <label>1</label>
    </ligand>
</feature>
<feature type="binding site" evidence="11">
    <location>
        <position position="181"/>
    </location>
    <ligand>
        <name>alpha-D-mannose 1-phosphate</name>
        <dbReference type="ChEBI" id="CHEBI:58409"/>
    </ligand>
</feature>
<evidence type="ECO:0000256" key="13">
    <source>
        <dbReference type="RuleBase" id="RU361118"/>
    </source>
</evidence>
<dbReference type="STRING" id="5865.A7AS20"/>
<proteinExistence type="inferred from homology"/>
<gene>
    <name evidence="14" type="ORF">BBOV_IV009850</name>
</gene>
<dbReference type="GO" id="GO:0005829">
    <property type="term" value="C:cytosol"/>
    <property type="evidence" value="ECO:0007669"/>
    <property type="project" value="TreeGrafter"/>
</dbReference>
<feature type="binding site" evidence="11">
    <location>
        <position position="121"/>
    </location>
    <ligand>
        <name>alpha-D-mannose 1-phosphate</name>
        <dbReference type="ChEBI" id="CHEBI:58409"/>
    </ligand>
</feature>
<dbReference type="GO" id="GO:0006487">
    <property type="term" value="P:protein N-linked glycosylation"/>
    <property type="evidence" value="ECO:0007669"/>
    <property type="project" value="TreeGrafter"/>
</dbReference>
<dbReference type="InterPro" id="IPR006379">
    <property type="entry name" value="HAD-SF_hydro_IIB"/>
</dbReference>
<evidence type="ECO:0000256" key="3">
    <source>
        <dbReference type="ARBA" id="ARBA00009736"/>
    </source>
</evidence>
<dbReference type="CDD" id="cd02585">
    <property type="entry name" value="HAD_PMM"/>
    <property type="match status" value="1"/>
</dbReference>
<dbReference type="SFLD" id="SFLDG01140">
    <property type="entry name" value="C2.B:_Phosphomannomutase_and_P"/>
    <property type="match status" value="1"/>
</dbReference>
<evidence type="ECO:0000256" key="11">
    <source>
        <dbReference type="PIRSR" id="PIRSR605002-2"/>
    </source>
</evidence>
<dbReference type="Pfam" id="PF03332">
    <property type="entry name" value="PMM"/>
    <property type="match status" value="1"/>
</dbReference>
<organism evidence="14 15">
    <name type="scientific">Babesia bovis</name>
    <dbReference type="NCBI Taxonomy" id="5865"/>
    <lineage>
        <taxon>Eukaryota</taxon>
        <taxon>Sar</taxon>
        <taxon>Alveolata</taxon>
        <taxon>Apicomplexa</taxon>
        <taxon>Aconoidasida</taxon>
        <taxon>Piroplasmida</taxon>
        <taxon>Babesiidae</taxon>
        <taxon>Babesia</taxon>
    </lineage>
</organism>
<evidence type="ECO:0000256" key="7">
    <source>
        <dbReference type="ARBA" id="ARBA00022723"/>
    </source>
</evidence>
<dbReference type="GO" id="GO:0004615">
    <property type="term" value="F:phosphomannomutase activity"/>
    <property type="evidence" value="ECO:0007669"/>
    <property type="project" value="UniProtKB-EC"/>
</dbReference>
<evidence type="ECO:0000256" key="2">
    <source>
        <dbReference type="ARBA" id="ARBA00004699"/>
    </source>
</evidence>
<dbReference type="SFLD" id="SFLDG01143">
    <property type="entry name" value="C2.B.3:_Phosphomannomutase_Lik"/>
    <property type="match status" value="1"/>
</dbReference>
<dbReference type="OMA" id="ISHRVYT"/>
<dbReference type="SUPFAM" id="SSF56784">
    <property type="entry name" value="HAD-like"/>
    <property type="match status" value="1"/>
</dbReference>
<dbReference type="AlphaFoldDB" id="A7AS20"/>
<evidence type="ECO:0000256" key="1">
    <source>
        <dbReference type="ARBA" id="ARBA00004496"/>
    </source>
</evidence>
<keyword evidence="6 13" id="KW-0963">Cytoplasm</keyword>
<keyword evidence="8 12" id="KW-0460">Magnesium</keyword>
<feature type="binding site" evidence="11">
    <location>
        <position position="179"/>
    </location>
    <ligand>
        <name>alpha-D-mannose 1-phosphate</name>
        <dbReference type="ChEBI" id="CHEBI:58409"/>
    </ligand>
</feature>
<sequence length="246" mass="28186">MVRQMLIFDMDGTLTDPVQVISNNVKDILRRCKLKNFEIAVVSGSKYDKIKGQLNDGFIDEFDYVFSENGTQVYVKNVLVKSLDITEAIPETKLRKMIEFSLRYIADLDIPTKRGTFIEHRKSLINICPPGRNSSMDDRRRFVEYDSIHHVRQKFIQVLKSQFDSDDCPLSFVAGGQISIDVYPKAWSKSIALSHIEKCDVIHFFGDNTREGGNDFEIYNHPDVIGHTVTGYKDLVNQLEELLAKS</sequence>
<name>A7AS20_BABBO</name>
<dbReference type="GO" id="GO:0006013">
    <property type="term" value="P:mannose metabolic process"/>
    <property type="evidence" value="ECO:0007669"/>
    <property type="project" value="TreeGrafter"/>
</dbReference>
<dbReference type="GO" id="GO:0046872">
    <property type="term" value="F:metal ion binding"/>
    <property type="evidence" value="ECO:0007669"/>
    <property type="project" value="UniProtKB-KW"/>
</dbReference>
<comment type="subcellular location">
    <subcellularLocation>
        <location evidence="1 13">Cytoplasm</location>
    </subcellularLocation>
</comment>
<keyword evidence="15" id="KW-1185">Reference proteome</keyword>
<comment type="similarity">
    <text evidence="3 13">Belongs to the eukaryotic PMM family.</text>
</comment>
<feature type="binding site" evidence="12">
    <location>
        <position position="9"/>
    </location>
    <ligand>
        <name>Mg(2+)</name>
        <dbReference type="ChEBI" id="CHEBI:18420"/>
        <label>1</label>
    </ligand>
</feature>
<reference evidence="14 15" key="1">
    <citation type="journal article" date="2007" name="PLoS Pathog.">
        <title>Genome sequence of Babesia bovis and comparative analysis of apicomplexan hemoprotozoa.</title>
        <authorList>
            <person name="Brayton K.A."/>
            <person name="Lau A.O.T."/>
            <person name="Herndon D.R."/>
            <person name="Hannick L."/>
            <person name="Kappmeyer L.S."/>
            <person name="Berens S.J."/>
            <person name="Bidwell S.L."/>
            <person name="Brown W.C."/>
            <person name="Crabtree J."/>
            <person name="Fadrosh D."/>
            <person name="Feldblum T."/>
            <person name="Forberger H.A."/>
            <person name="Haas B.J."/>
            <person name="Howell J.M."/>
            <person name="Khouri H."/>
            <person name="Koo H."/>
            <person name="Mann D.J."/>
            <person name="Norimine J."/>
            <person name="Paulsen I.T."/>
            <person name="Radune D."/>
            <person name="Ren Q."/>
            <person name="Smith R.K. Jr."/>
            <person name="Suarez C.E."/>
            <person name="White O."/>
            <person name="Wortman J.R."/>
            <person name="Knowles D.P. Jr."/>
            <person name="McElwain T.F."/>
            <person name="Nene V.M."/>
        </authorList>
    </citation>
    <scope>NUCLEOTIDE SEQUENCE [LARGE SCALE GENOMIC DNA]</scope>
    <source>
        <strain evidence="14">T2Bo</strain>
    </source>
</reference>
<protein>
    <recommendedName>
        <fullName evidence="5 13">Phosphomannomutase</fullName>
        <ecNumber evidence="5 13">5.4.2.8</ecNumber>
    </recommendedName>
</protein>
<comment type="pathway">
    <text evidence="2 13">Nucleotide-sugar biosynthesis; GDP-alpha-D-mannose biosynthesis; alpha-D-mannose 1-phosphate from D-fructose 6-phosphate: step 2/2.</text>
</comment>
<evidence type="ECO:0000256" key="6">
    <source>
        <dbReference type="ARBA" id="ARBA00022490"/>
    </source>
</evidence>